<keyword evidence="1" id="KW-0732">Signal</keyword>
<keyword evidence="3" id="KW-1185">Reference proteome</keyword>
<dbReference type="Proteomes" id="UP000309389">
    <property type="component" value="Unassembled WGS sequence"/>
</dbReference>
<organism evidence="2 3">
    <name type="scientific">Alteraurantiacibacter aquimixticola</name>
    <dbReference type="NCBI Taxonomy" id="2489173"/>
    <lineage>
        <taxon>Bacteria</taxon>
        <taxon>Pseudomonadati</taxon>
        <taxon>Pseudomonadota</taxon>
        <taxon>Alphaproteobacteria</taxon>
        <taxon>Sphingomonadales</taxon>
        <taxon>Erythrobacteraceae</taxon>
        <taxon>Alteraurantiacibacter</taxon>
    </lineage>
</organism>
<gene>
    <name evidence="2" type="ORF">E5222_06955</name>
</gene>
<dbReference type="AlphaFoldDB" id="A0A4V4U8I3"/>
<proteinExistence type="predicted"/>
<protein>
    <recommendedName>
        <fullName evidence="4">Lipoprotein</fullName>
    </recommendedName>
</protein>
<reference evidence="2 3" key="1">
    <citation type="submission" date="2019-04" db="EMBL/GenBank/DDBJ databases">
        <title>Altererythrobacter aquimixticola sp. nov., isolated from sediment of junction between the ocean and a freshwater spring.</title>
        <authorList>
            <person name="Yoon J.-H."/>
        </authorList>
    </citation>
    <scope>NUCLEOTIDE SEQUENCE [LARGE SCALE GENOMIC DNA]</scope>
    <source>
        <strain evidence="2 3">SSKS-13</strain>
    </source>
</reference>
<dbReference type="EMBL" id="SSHH01000002">
    <property type="protein sequence ID" value="TIX50033.1"/>
    <property type="molecule type" value="Genomic_DNA"/>
</dbReference>
<evidence type="ECO:0000313" key="3">
    <source>
        <dbReference type="Proteomes" id="UP000309389"/>
    </source>
</evidence>
<dbReference type="OrthoDB" id="7504757at2"/>
<sequence>MRRVVLVPLAVAALAACQAEVTPEEKAMFDEEAVAMVEQANDSEPPLLPVTPEPILTPDIEQHDMYGASCSYAPGTSLGARVIARQADAFMKVEGEIIRFAADPGARELPFATRSLYNGRVYSLRLEVEGEGAQSGDEVRDYEGTISLRDRWGRVVYTGTGLVQCGA</sequence>
<dbReference type="RefSeq" id="WP_136693053.1">
    <property type="nucleotide sequence ID" value="NZ_SSHH01000002.1"/>
</dbReference>
<accession>A0A4V4U8I3</accession>
<evidence type="ECO:0008006" key="4">
    <source>
        <dbReference type="Google" id="ProtNLM"/>
    </source>
</evidence>
<name>A0A4V4U8I3_9SPHN</name>
<comment type="caution">
    <text evidence="2">The sequence shown here is derived from an EMBL/GenBank/DDBJ whole genome shotgun (WGS) entry which is preliminary data.</text>
</comment>
<evidence type="ECO:0000256" key="1">
    <source>
        <dbReference type="SAM" id="SignalP"/>
    </source>
</evidence>
<feature type="signal peptide" evidence="1">
    <location>
        <begin position="1"/>
        <end position="19"/>
    </location>
</feature>
<dbReference type="PROSITE" id="PS51257">
    <property type="entry name" value="PROKAR_LIPOPROTEIN"/>
    <property type="match status" value="1"/>
</dbReference>
<evidence type="ECO:0000313" key="2">
    <source>
        <dbReference type="EMBL" id="TIX50033.1"/>
    </source>
</evidence>
<feature type="chain" id="PRO_5020823115" description="Lipoprotein" evidence="1">
    <location>
        <begin position="20"/>
        <end position="167"/>
    </location>
</feature>